<dbReference type="GO" id="GO:0046872">
    <property type="term" value="F:metal ion binding"/>
    <property type="evidence" value="ECO:0007669"/>
    <property type="project" value="UniProtKB-KW"/>
</dbReference>
<dbReference type="Proteomes" id="UP000785783">
    <property type="component" value="Unassembled WGS sequence"/>
</dbReference>
<evidence type="ECO:0000256" key="8">
    <source>
        <dbReference type="ARBA" id="ARBA00048807"/>
    </source>
</evidence>
<evidence type="ECO:0000256" key="1">
    <source>
        <dbReference type="ARBA" id="ARBA00002285"/>
    </source>
</evidence>
<proteinExistence type="inferred from homology"/>
<protein>
    <recommendedName>
        <fullName evidence="4 9">6-carboxy-5,6,7,8-tetrahydropterin synthase</fullName>
        <ecNumber evidence="9">4.-.-.-</ecNumber>
    </recommendedName>
</protein>
<gene>
    <name evidence="11" type="ORF">ISQ19_00115</name>
</gene>
<accession>A0A937L288</accession>
<keyword evidence="7 9" id="KW-0456">Lyase</keyword>
<dbReference type="EMBL" id="JADHOK010000001">
    <property type="protein sequence ID" value="MBL6761081.1"/>
    <property type="molecule type" value="Genomic_DNA"/>
</dbReference>
<evidence type="ECO:0000256" key="9">
    <source>
        <dbReference type="PIRNR" id="PIRNR006113"/>
    </source>
</evidence>
<evidence type="ECO:0000256" key="4">
    <source>
        <dbReference type="ARBA" id="ARBA00018141"/>
    </source>
</evidence>
<name>A0A937L288_9PROT</name>
<evidence type="ECO:0000313" key="12">
    <source>
        <dbReference type="Proteomes" id="UP000785783"/>
    </source>
</evidence>
<dbReference type="GO" id="GO:0008616">
    <property type="term" value="P:tRNA queuosine(34) biosynthetic process"/>
    <property type="evidence" value="ECO:0007669"/>
    <property type="project" value="UniProtKB-KW"/>
</dbReference>
<comment type="caution">
    <text evidence="11">The sequence shown here is derived from an EMBL/GenBank/DDBJ whole genome shotgun (WGS) entry which is preliminary data.</text>
</comment>
<reference evidence="11" key="1">
    <citation type="submission" date="2020-10" db="EMBL/GenBank/DDBJ databases">
        <title>Microbiome of the Black Sea water column analyzed by genome centric metagenomics.</title>
        <authorList>
            <person name="Cabello-Yeves P.J."/>
            <person name="Callieri C."/>
            <person name="Picazo A."/>
            <person name="Mehrshad M."/>
            <person name="Haro-Moreno J.M."/>
            <person name="Roda-Garcia J."/>
            <person name="Dzembekova N."/>
            <person name="Slabakova V."/>
            <person name="Slabakova N."/>
            <person name="Moncheva S."/>
            <person name="Rodriguez-Valera F."/>
        </authorList>
    </citation>
    <scope>NUCLEOTIDE SEQUENCE</scope>
    <source>
        <strain evidence="11">BS307-5m-G5</strain>
    </source>
</reference>
<sequence length="122" mass="13766">MKLSREFSFDAAHSLGHYPAGHANTRVHGHSFRARVTVEGQPDSNGQIVDLEEMGRLLTEMQGRLDHQMLNEIEGLEQPTLENLCLFIWENLQNALPQISAVEVFRDSLGQSCLYQGSQHVH</sequence>
<feature type="binding site" evidence="10">
    <location>
        <position position="28"/>
    </location>
    <ligand>
        <name>Zn(2+)</name>
        <dbReference type="ChEBI" id="CHEBI:29105"/>
    </ligand>
</feature>
<dbReference type="PANTHER" id="PTHR12589:SF7">
    <property type="entry name" value="6-PYRUVOYL TETRAHYDROBIOPTERIN SYNTHASE"/>
    <property type="match status" value="1"/>
</dbReference>
<dbReference type="GO" id="GO:0070497">
    <property type="term" value="F:6-carboxytetrahydropterin synthase activity"/>
    <property type="evidence" value="ECO:0007669"/>
    <property type="project" value="UniProtKB-EC"/>
</dbReference>
<comment type="pathway">
    <text evidence="2 9">Purine metabolism; 7-cyano-7-deazaguanine biosynthesis.</text>
</comment>
<evidence type="ECO:0000256" key="6">
    <source>
        <dbReference type="ARBA" id="ARBA00022833"/>
    </source>
</evidence>
<dbReference type="PANTHER" id="PTHR12589">
    <property type="entry name" value="PYRUVOYL TETRAHYDROBIOPTERIN SYNTHASE"/>
    <property type="match status" value="1"/>
</dbReference>
<evidence type="ECO:0000313" key="11">
    <source>
        <dbReference type="EMBL" id="MBL6761081.1"/>
    </source>
</evidence>
<keyword evidence="6 9" id="KW-0862">Zinc</keyword>
<comment type="similarity">
    <text evidence="3 9">Belongs to the PTPS family. QueD subfamily.</text>
</comment>
<dbReference type="InterPro" id="IPR007115">
    <property type="entry name" value="6-PTP_synth/QueD"/>
</dbReference>
<dbReference type="EC" id="4.-.-.-" evidence="9"/>
<evidence type="ECO:0000256" key="7">
    <source>
        <dbReference type="ARBA" id="ARBA00023239"/>
    </source>
</evidence>
<evidence type="ECO:0000256" key="3">
    <source>
        <dbReference type="ARBA" id="ARBA00008900"/>
    </source>
</evidence>
<dbReference type="Pfam" id="PF01242">
    <property type="entry name" value="PTPS"/>
    <property type="match status" value="1"/>
</dbReference>
<feature type="binding site" evidence="10">
    <location>
        <position position="13"/>
    </location>
    <ligand>
        <name>Zn(2+)</name>
        <dbReference type="ChEBI" id="CHEBI:29105"/>
    </ligand>
</feature>
<comment type="function">
    <text evidence="1">Catalyzes the conversion of 7,8-dihydroneopterin triphosphate (H2NTP) to 6-carboxy-5,6,7,8-tetrahydropterin (CPH4) and acetaldehyde.</text>
</comment>
<comment type="catalytic activity">
    <reaction evidence="8 9">
        <text>7,8-dihydroneopterin 3'-triphosphate + H2O = 6-carboxy-5,6,7,8-tetrahydropterin + triphosphate + acetaldehyde + 2 H(+)</text>
        <dbReference type="Rhea" id="RHEA:27966"/>
        <dbReference type="ChEBI" id="CHEBI:15343"/>
        <dbReference type="ChEBI" id="CHEBI:15377"/>
        <dbReference type="ChEBI" id="CHEBI:15378"/>
        <dbReference type="ChEBI" id="CHEBI:18036"/>
        <dbReference type="ChEBI" id="CHEBI:58462"/>
        <dbReference type="ChEBI" id="CHEBI:61032"/>
        <dbReference type="EC" id="4.1.2.50"/>
    </reaction>
</comment>
<evidence type="ECO:0000256" key="2">
    <source>
        <dbReference type="ARBA" id="ARBA00005061"/>
    </source>
</evidence>
<evidence type="ECO:0000256" key="10">
    <source>
        <dbReference type="PIRSR" id="PIRSR006113-2"/>
    </source>
</evidence>
<dbReference type="PIRSF" id="PIRSF006113">
    <property type="entry name" value="PTP_synth"/>
    <property type="match status" value="1"/>
</dbReference>
<keyword evidence="9" id="KW-0671">Queuosine biosynthesis</keyword>
<comment type="cofactor">
    <cofactor evidence="9 10">
        <name>Zn(2+)</name>
        <dbReference type="ChEBI" id="CHEBI:29105"/>
    </cofactor>
    <text evidence="9 10">Binds 1 zinc ion per subunit.</text>
</comment>
<dbReference type="Gene3D" id="3.30.479.10">
    <property type="entry name" value="6-pyruvoyl tetrahydropterin synthase/QueD"/>
    <property type="match status" value="1"/>
</dbReference>
<feature type="binding site" evidence="10">
    <location>
        <position position="30"/>
    </location>
    <ligand>
        <name>Zn(2+)</name>
        <dbReference type="ChEBI" id="CHEBI:29105"/>
    </ligand>
</feature>
<evidence type="ECO:0000256" key="5">
    <source>
        <dbReference type="ARBA" id="ARBA00022723"/>
    </source>
</evidence>
<keyword evidence="5 9" id="KW-0479">Metal-binding</keyword>
<dbReference type="SUPFAM" id="SSF55620">
    <property type="entry name" value="Tetrahydrobiopterin biosynthesis enzymes-like"/>
    <property type="match status" value="1"/>
</dbReference>
<dbReference type="InterPro" id="IPR038418">
    <property type="entry name" value="6-PTP_synth/QueD_sf"/>
</dbReference>
<dbReference type="AlphaFoldDB" id="A0A937L288"/>
<organism evidence="11 12">
    <name type="scientific">PS1 clade bacterium</name>
    <dbReference type="NCBI Taxonomy" id="2175152"/>
    <lineage>
        <taxon>Bacteria</taxon>
        <taxon>Pseudomonadati</taxon>
        <taxon>Pseudomonadota</taxon>
        <taxon>Alphaproteobacteria</taxon>
        <taxon>PS1 clade</taxon>
    </lineage>
</organism>